<comment type="caution">
    <text evidence="5">The sequence shown here is derived from an EMBL/GenBank/DDBJ whole genome shotgun (WGS) entry which is preliminary data.</text>
</comment>
<evidence type="ECO:0000313" key="6">
    <source>
        <dbReference type="Proteomes" id="UP000016638"/>
    </source>
</evidence>
<dbReference type="Proteomes" id="UP000016638">
    <property type="component" value="Unassembled WGS sequence"/>
</dbReference>
<comment type="pathway">
    <text evidence="3">Amino-sugar metabolism; N-acetylneuraminate degradation; D-fructose 6-phosphate from N-acetylneuraminate: step 5/5.</text>
</comment>
<dbReference type="SUPFAM" id="SSF100950">
    <property type="entry name" value="NagB/RpiA/CoA transferase-like"/>
    <property type="match status" value="1"/>
</dbReference>
<dbReference type="GO" id="GO:0006043">
    <property type="term" value="P:glucosamine catabolic process"/>
    <property type="evidence" value="ECO:0007669"/>
    <property type="project" value="TreeGrafter"/>
</dbReference>
<proteinExistence type="inferred from homology"/>
<organism evidence="5 6">
    <name type="scientific">Olsenella profusa F0195</name>
    <dbReference type="NCBI Taxonomy" id="1125712"/>
    <lineage>
        <taxon>Bacteria</taxon>
        <taxon>Bacillati</taxon>
        <taxon>Actinomycetota</taxon>
        <taxon>Coriobacteriia</taxon>
        <taxon>Coriobacteriales</taxon>
        <taxon>Atopobiaceae</taxon>
        <taxon>Olsenella</taxon>
    </lineage>
</organism>
<dbReference type="EC" id="3.5.99.6" evidence="3"/>
<dbReference type="GO" id="GO:0005737">
    <property type="term" value="C:cytoplasm"/>
    <property type="evidence" value="ECO:0007669"/>
    <property type="project" value="TreeGrafter"/>
</dbReference>
<dbReference type="InterPro" id="IPR004547">
    <property type="entry name" value="Glucosamine6P_isomerase"/>
</dbReference>
<dbReference type="GO" id="GO:0006046">
    <property type="term" value="P:N-acetylglucosamine catabolic process"/>
    <property type="evidence" value="ECO:0007669"/>
    <property type="project" value="UniProtKB-UniRule"/>
</dbReference>
<dbReference type="NCBIfam" id="TIGR00502">
    <property type="entry name" value="nagB"/>
    <property type="match status" value="1"/>
</dbReference>
<dbReference type="EMBL" id="AWEZ01000045">
    <property type="protein sequence ID" value="ERL08297.1"/>
    <property type="molecule type" value="Genomic_DNA"/>
</dbReference>
<comment type="function">
    <text evidence="3">Catalyzes the reversible isomerization-deamination of glucosamine 6-phosphate (GlcN6P) to form fructose 6-phosphate (Fru6P) and ammonium ion.</text>
</comment>
<dbReference type="PANTHER" id="PTHR11280">
    <property type="entry name" value="GLUCOSAMINE-6-PHOSPHATE ISOMERASE"/>
    <property type="match status" value="1"/>
</dbReference>
<dbReference type="CDD" id="cd01399">
    <property type="entry name" value="GlcN6P_deaminase"/>
    <property type="match status" value="1"/>
</dbReference>
<dbReference type="PATRIC" id="fig|1125712.3.peg.1253"/>
<evidence type="ECO:0000256" key="2">
    <source>
        <dbReference type="ARBA" id="ARBA00023277"/>
    </source>
</evidence>
<accession>U2UYX0</accession>
<feature type="active site" description="For ring-opening step" evidence="3">
    <location>
        <position position="144"/>
    </location>
</feature>
<reference evidence="5 6" key="1">
    <citation type="submission" date="2013-08" db="EMBL/GenBank/DDBJ databases">
        <authorList>
            <person name="Durkin A.S."/>
            <person name="Haft D.R."/>
            <person name="McCorrison J."/>
            <person name="Torralba M."/>
            <person name="Gillis M."/>
            <person name="Haft D.H."/>
            <person name="Methe B."/>
            <person name="Sutton G."/>
            <person name="Nelson K.E."/>
        </authorList>
    </citation>
    <scope>NUCLEOTIDE SEQUENCE [LARGE SCALE GENOMIC DNA]</scope>
    <source>
        <strain evidence="5 6">F0195</strain>
    </source>
</reference>
<dbReference type="UniPathway" id="UPA00629">
    <property type="reaction ID" value="UER00684"/>
</dbReference>
<feature type="domain" description="Glucosamine/galactosamine-6-phosphate isomerase" evidence="4">
    <location>
        <begin position="23"/>
        <end position="235"/>
    </location>
</feature>
<dbReference type="InterPro" id="IPR006148">
    <property type="entry name" value="Glc/Gal-6P_isomerase"/>
</dbReference>
<feature type="active site" description="Proton acceptor; for ring-opening step" evidence="3">
    <location>
        <position position="146"/>
    </location>
</feature>
<sequence>MREHREDAMRIIRTTDYDDMSRKAANVISAQVILKPTSVLGLATGTTPLGAYRQLARWCERGDVDFSQVSTYNLDEYRGLSHEDVQSYHHFMRVNFFDHVNIDLANTHVPDGSNPNVRAACAAYDHMVAAAGYPDLQLLGIGRNGHIGFNEPDSVFSKGTHLVNLTESTIKANSRLFDSPDDVPRQAYTMGVQAIMYARGVLVIASGRDKAKAVRGMCLGPVDPQCPASILQLHTNCVVIADEAALSLCPQ</sequence>
<dbReference type="GO" id="GO:0019262">
    <property type="term" value="P:N-acetylneuraminate catabolic process"/>
    <property type="evidence" value="ECO:0007669"/>
    <property type="project" value="UniProtKB-UniRule"/>
</dbReference>
<evidence type="ECO:0000313" key="5">
    <source>
        <dbReference type="EMBL" id="ERL08297.1"/>
    </source>
</evidence>
<keyword evidence="1 3" id="KW-0378">Hydrolase</keyword>
<protein>
    <recommendedName>
        <fullName evidence="3">Glucosamine-6-phosphate deaminase</fullName>
        <ecNumber evidence="3">3.5.99.6</ecNumber>
    </recommendedName>
    <alternativeName>
        <fullName evidence="3">GlcN6P deaminase</fullName>
        <shortName evidence="3">GNPDA</shortName>
    </alternativeName>
    <alternativeName>
        <fullName evidence="3">Glucosamine-6-phosphate isomerase</fullName>
    </alternativeName>
</protein>
<name>U2UYX0_9ACTN</name>
<keyword evidence="6" id="KW-1185">Reference proteome</keyword>
<evidence type="ECO:0000256" key="1">
    <source>
        <dbReference type="ARBA" id="ARBA00022801"/>
    </source>
</evidence>
<comment type="similarity">
    <text evidence="3">Belongs to the glucosamine/galactosamine-6-phosphate isomerase family. NagB subfamily.</text>
</comment>
<dbReference type="GO" id="GO:0005975">
    <property type="term" value="P:carbohydrate metabolic process"/>
    <property type="evidence" value="ECO:0007669"/>
    <property type="project" value="InterPro"/>
</dbReference>
<evidence type="ECO:0000259" key="4">
    <source>
        <dbReference type="Pfam" id="PF01182"/>
    </source>
</evidence>
<dbReference type="PANTHER" id="PTHR11280:SF5">
    <property type="entry name" value="GLUCOSAMINE-6-PHOSPHATE ISOMERASE"/>
    <property type="match status" value="1"/>
</dbReference>
<feature type="active site" description="Proton acceptor; for enolization step" evidence="3">
    <location>
        <position position="75"/>
    </location>
</feature>
<dbReference type="AlphaFoldDB" id="U2UYX0"/>
<feature type="active site" description="For ring-opening step" evidence="3">
    <location>
        <position position="151"/>
    </location>
</feature>
<dbReference type="HAMAP" id="MF_01241">
    <property type="entry name" value="GlcN6P_deamin"/>
    <property type="match status" value="1"/>
</dbReference>
<dbReference type="Gene3D" id="3.40.50.1360">
    <property type="match status" value="1"/>
</dbReference>
<dbReference type="GO" id="GO:0004342">
    <property type="term" value="F:glucosamine-6-phosphate deaminase activity"/>
    <property type="evidence" value="ECO:0007669"/>
    <property type="project" value="UniProtKB-UniRule"/>
</dbReference>
<dbReference type="InterPro" id="IPR037171">
    <property type="entry name" value="NagB/RpiA_transferase-like"/>
</dbReference>
<dbReference type="GO" id="GO:0042802">
    <property type="term" value="F:identical protein binding"/>
    <property type="evidence" value="ECO:0007669"/>
    <property type="project" value="TreeGrafter"/>
</dbReference>
<gene>
    <name evidence="3 5" type="primary">nagB</name>
    <name evidence="5" type="ORF">HMPREF1316_0127</name>
</gene>
<dbReference type="STRING" id="1125712.HMPREF1316_0127"/>
<keyword evidence="2 3" id="KW-0119">Carbohydrate metabolism</keyword>
<dbReference type="eggNOG" id="COG0363">
    <property type="taxonomic scope" value="Bacteria"/>
</dbReference>
<comment type="caution">
    <text evidence="3">Lacks conserved residue(s) required for the propagation of feature annotation.</text>
</comment>
<dbReference type="Pfam" id="PF01182">
    <property type="entry name" value="Glucosamine_iso"/>
    <property type="match status" value="1"/>
</dbReference>
<comment type="catalytic activity">
    <reaction evidence="3">
        <text>alpha-D-glucosamine 6-phosphate + H2O = beta-D-fructose 6-phosphate + NH4(+)</text>
        <dbReference type="Rhea" id="RHEA:12172"/>
        <dbReference type="ChEBI" id="CHEBI:15377"/>
        <dbReference type="ChEBI" id="CHEBI:28938"/>
        <dbReference type="ChEBI" id="CHEBI:57634"/>
        <dbReference type="ChEBI" id="CHEBI:75989"/>
        <dbReference type="EC" id="3.5.99.6"/>
    </reaction>
</comment>
<evidence type="ECO:0000256" key="3">
    <source>
        <dbReference type="HAMAP-Rule" id="MF_01241"/>
    </source>
</evidence>